<dbReference type="Proteomes" id="UP000383932">
    <property type="component" value="Unassembled WGS sequence"/>
</dbReference>
<sequence length="814" mass="92623">MFSSKFQVRDVVQVIAFRPTQSQPTSQPPTTPNTPTAELQGNEVPTEETLAWYYSLPSKNIECLQLRRGDADFVVVLIMQDGSQFQLELLQQSQLDQPSIIGKISRVSDISSLSSTRLISIEMVQAHSPPHSTPNLDMRFVLAFCRGAFRILHTSGQHIESLFALGLTASVARKCIPVHNDLANHSKTPIDDLWRSMSSPTEAVGESLWEEDIADERRNKVRDKVSDAARQCIEDWLFPSQDITRHRPAVLEASSDESQKRRTFATSIAAWLEFSASETEVTSLALWDKTWEETWDETWAKAWRENWNNIKSDLFRVASIKLGRFIEPDKLISINLTAMAKNKGRLSGQKAGRASTRVGLAEVTAKIPETSLLINWLEAWRLLRHPNSDPTWSPVWESATDMAWALVWEKAVEEGRSRAHKKIPHPPNPNAREHTTTGPGEQISLGPKTMSPEASKEHLPNIPKSNPALPSLSTDSHPAARTRSSTAQSGASTRSLKLYKVVQVIKKFQYEQNLAEGMKRELQSERLKELDAATRAKRRIAECVLKEMNDKAWIQARNTPECPEFKLEEMAQQALNSAKAAKLGLKLVQLVSDQNGEEGPIWERVFTKTWEDTWKRCWDVAWRKVMDETSETVWERGVQEGIQQAIHDRHQRNPINQAVLLSSTVAKSFEQVKKYVCGGSSQAEHYWRIRTAFKALDTLHKAKAHSVHTSHDQTMEIHMFEDKISLDLQFSKSKPTIRWSSDEESRSLTHAAFQAEIKKLIQEQFPGKYQSEKLTQGQRMRINEMNEMWRMAEKTYNGEFIPSSEEEETRALTQ</sequence>
<evidence type="ECO:0000313" key="3">
    <source>
        <dbReference type="Proteomes" id="UP000383932"/>
    </source>
</evidence>
<comment type="caution">
    <text evidence="2">The sequence shown here is derived from an EMBL/GenBank/DDBJ whole genome shotgun (WGS) entry which is preliminary data.</text>
</comment>
<evidence type="ECO:0000256" key="1">
    <source>
        <dbReference type="SAM" id="MobiDB-lite"/>
    </source>
</evidence>
<evidence type="ECO:0000313" key="2">
    <source>
        <dbReference type="EMBL" id="KAB5589338.1"/>
    </source>
</evidence>
<dbReference type="EMBL" id="SSOP01000284">
    <property type="protein sequence ID" value="KAB5589338.1"/>
    <property type="molecule type" value="Genomic_DNA"/>
</dbReference>
<name>A0A5N5QD12_9AGAM</name>
<organism evidence="2 3">
    <name type="scientific">Ceratobasidium theobromae</name>
    <dbReference type="NCBI Taxonomy" id="1582974"/>
    <lineage>
        <taxon>Eukaryota</taxon>
        <taxon>Fungi</taxon>
        <taxon>Dikarya</taxon>
        <taxon>Basidiomycota</taxon>
        <taxon>Agaricomycotina</taxon>
        <taxon>Agaricomycetes</taxon>
        <taxon>Cantharellales</taxon>
        <taxon>Ceratobasidiaceae</taxon>
        <taxon>Ceratobasidium</taxon>
    </lineage>
</organism>
<proteinExistence type="predicted"/>
<protein>
    <submittedName>
        <fullName evidence="2">Uncharacterized protein</fullName>
    </submittedName>
</protein>
<gene>
    <name evidence="2" type="ORF">CTheo_7216</name>
</gene>
<dbReference type="AlphaFoldDB" id="A0A5N5QD12"/>
<feature type="region of interest" description="Disordered" evidence="1">
    <location>
        <begin position="417"/>
        <end position="492"/>
    </location>
</feature>
<keyword evidence="3" id="KW-1185">Reference proteome</keyword>
<accession>A0A5N5QD12</accession>
<feature type="region of interest" description="Disordered" evidence="1">
    <location>
        <begin position="18"/>
        <end position="42"/>
    </location>
</feature>
<reference evidence="2 3" key="1">
    <citation type="journal article" date="2019" name="Fungal Biol. Biotechnol.">
        <title>Draft genome sequence of fastidious pathogen Ceratobasidium theobromae, which causes vascular-streak dieback in Theobroma cacao.</title>
        <authorList>
            <person name="Ali S.S."/>
            <person name="Asman A."/>
            <person name="Shao J."/>
            <person name="Firmansyah A.P."/>
            <person name="Susilo A.W."/>
            <person name="Rosmana A."/>
            <person name="McMahon P."/>
            <person name="Junaid M."/>
            <person name="Guest D."/>
            <person name="Kheng T.Y."/>
            <person name="Meinhardt L.W."/>
            <person name="Bailey B.A."/>
        </authorList>
    </citation>
    <scope>NUCLEOTIDE SEQUENCE [LARGE SCALE GENOMIC DNA]</scope>
    <source>
        <strain evidence="2 3">CT2</strain>
    </source>
</reference>
<dbReference type="OrthoDB" id="3236493at2759"/>
<feature type="compositionally biased region" description="Polar residues" evidence="1">
    <location>
        <begin position="471"/>
        <end position="492"/>
    </location>
</feature>